<evidence type="ECO:0000256" key="1">
    <source>
        <dbReference type="SAM" id="MobiDB-lite"/>
    </source>
</evidence>
<keyword evidence="3" id="KW-1185">Reference proteome</keyword>
<sequence>RQEERGVDSDEDTEHKLNEHKPVSTQCEEETDTKLGSLDATEQVILRTITRSQIADNDSAFSANQEFLCGWEPSEVRNRQLEDPNIAPIMVAVDGG</sequence>
<protein>
    <submittedName>
        <fullName evidence="2">Uncharacterized protein</fullName>
    </submittedName>
</protein>
<feature type="region of interest" description="Disordered" evidence="1">
    <location>
        <begin position="1"/>
        <end position="33"/>
    </location>
</feature>
<comment type="caution">
    <text evidence="2">The sequence shown here is derived from an EMBL/GenBank/DDBJ whole genome shotgun (WGS) entry which is preliminary data.</text>
</comment>
<accession>A0ABD3V098</accession>
<gene>
    <name evidence="2" type="ORF">ACJMK2_013925</name>
</gene>
<reference evidence="2 3" key="1">
    <citation type="submission" date="2024-11" db="EMBL/GenBank/DDBJ databases">
        <title>Chromosome-level genome assembly of the freshwater bivalve Anodonta woodiana.</title>
        <authorList>
            <person name="Chen X."/>
        </authorList>
    </citation>
    <scope>NUCLEOTIDE SEQUENCE [LARGE SCALE GENOMIC DNA]</scope>
    <source>
        <strain evidence="2">MN2024</strain>
        <tissue evidence="2">Gills</tissue>
    </source>
</reference>
<feature type="non-terminal residue" evidence="2">
    <location>
        <position position="1"/>
    </location>
</feature>
<proteinExistence type="predicted"/>
<dbReference type="Proteomes" id="UP001634394">
    <property type="component" value="Unassembled WGS sequence"/>
</dbReference>
<dbReference type="AlphaFoldDB" id="A0ABD3V098"/>
<evidence type="ECO:0000313" key="3">
    <source>
        <dbReference type="Proteomes" id="UP001634394"/>
    </source>
</evidence>
<name>A0ABD3V098_SINWO</name>
<evidence type="ECO:0000313" key="2">
    <source>
        <dbReference type="EMBL" id="KAL3854666.1"/>
    </source>
</evidence>
<dbReference type="EMBL" id="JBJQND010000014">
    <property type="protein sequence ID" value="KAL3854666.1"/>
    <property type="molecule type" value="Genomic_DNA"/>
</dbReference>
<feature type="non-terminal residue" evidence="2">
    <location>
        <position position="96"/>
    </location>
</feature>
<feature type="compositionally biased region" description="Basic and acidic residues" evidence="1">
    <location>
        <begin position="1"/>
        <end position="22"/>
    </location>
</feature>
<organism evidence="2 3">
    <name type="scientific">Sinanodonta woodiana</name>
    <name type="common">Chinese pond mussel</name>
    <name type="synonym">Anodonta woodiana</name>
    <dbReference type="NCBI Taxonomy" id="1069815"/>
    <lineage>
        <taxon>Eukaryota</taxon>
        <taxon>Metazoa</taxon>
        <taxon>Spiralia</taxon>
        <taxon>Lophotrochozoa</taxon>
        <taxon>Mollusca</taxon>
        <taxon>Bivalvia</taxon>
        <taxon>Autobranchia</taxon>
        <taxon>Heteroconchia</taxon>
        <taxon>Palaeoheterodonta</taxon>
        <taxon>Unionida</taxon>
        <taxon>Unionoidea</taxon>
        <taxon>Unionidae</taxon>
        <taxon>Unioninae</taxon>
        <taxon>Sinanodonta</taxon>
    </lineage>
</organism>